<dbReference type="EMBL" id="MOBL01000049">
    <property type="protein sequence ID" value="RON26038.1"/>
    <property type="molecule type" value="Genomic_DNA"/>
</dbReference>
<name>A0A423IKR1_9PSED</name>
<dbReference type="AlphaFoldDB" id="A0A423IKR1"/>
<gene>
    <name evidence="1" type="ORF">BK661_27105</name>
</gene>
<evidence type="ECO:0000313" key="2">
    <source>
        <dbReference type="Proteomes" id="UP000283260"/>
    </source>
</evidence>
<protein>
    <submittedName>
        <fullName evidence="1">Uncharacterized protein</fullName>
    </submittedName>
</protein>
<comment type="caution">
    <text evidence="1">The sequence shown here is derived from an EMBL/GenBank/DDBJ whole genome shotgun (WGS) entry which is preliminary data.</text>
</comment>
<accession>A0A423IKR1</accession>
<reference evidence="1 2" key="1">
    <citation type="submission" date="2016-10" db="EMBL/GenBank/DDBJ databases">
        <title>Comparative genome analysis of multiple Pseudomonas spp. focuses on biocontrol and plant growth promoting traits.</title>
        <authorList>
            <person name="Tao X.-Y."/>
            <person name="Taylor C.G."/>
        </authorList>
    </citation>
    <scope>NUCLEOTIDE SEQUENCE [LARGE SCALE GENOMIC DNA]</scope>
    <source>
        <strain evidence="1 2">94G2</strain>
    </source>
</reference>
<proteinExistence type="predicted"/>
<dbReference type="RefSeq" id="WP_123501459.1">
    <property type="nucleotide sequence ID" value="NZ_JBNDKL010000001.1"/>
</dbReference>
<sequence>MKKIRFGVSYYAPPFFCGDMNKMGYIDIEDMNIPEELISDIRIWDSEYQKTFSEEYPPSSGFKTEQEVIQHNLRGAVLFERLKESVGFDTDVVFLPLTYEG</sequence>
<organism evidence="1 2">
    <name type="scientific">Pseudomonas frederiksbergensis</name>
    <dbReference type="NCBI Taxonomy" id="104087"/>
    <lineage>
        <taxon>Bacteria</taxon>
        <taxon>Pseudomonadati</taxon>
        <taxon>Pseudomonadota</taxon>
        <taxon>Gammaproteobacteria</taxon>
        <taxon>Pseudomonadales</taxon>
        <taxon>Pseudomonadaceae</taxon>
        <taxon>Pseudomonas</taxon>
    </lineage>
</organism>
<evidence type="ECO:0000313" key="1">
    <source>
        <dbReference type="EMBL" id="RON26038.1"/>
    </source>
</evidence>
<dbReference type="Proteomes" id="UP000283260">
    <property type="component" value="Unassembled WGS sequence"/>
</dbReference>